<evidence type="ECO:0000313" key="6">
    <source>
        <dbReference type="EMBL" id="KAJ4396321.1"/>
    </source>
</evidence>
<feature type="transmembrane region" description="Helical" evidence="5">
    <location>
        <begin position="276"/>
        <end position="298"/>
    </location>
</feature>
<feature type="transmembrane region" description="Helical" evidence="5">
    <location>
        <begin position="214"/>
        <end position="236"/>
    </location>
</feature>
<dbReference type="GO" id="GO:0005351">
    <property type="term" value="F:carbohydrate:proton symporter activity"/>
    <property type="evidence" value="ECO:0007669"/>
    <property type="project" value="TreeGrafter"/>
</dbReference>
<evidence type="ECO:0000256" key="1">
    <source>
        <dbReference type="ARBA" id="ARBA00004141"/>
    </source>
</evidence>
<evidence type="ECO:0000256" key="2">
    <source>
        <dbReference type="ARBA" id="ARBA00022692"/>
    </source>
</evidence>
<keyword evidence="7" id="KW-1185">Reference proteome</keyword>
<protein>
    <recommendedName>
        <fullName evidence="8">Major facilitator superfamily (MFS) profile domain-containing protein</fullName>
    </recommendedName>
</protein>
<evidence type="ECO:0000313" key="7">
    <source>
        <dbReference type="Proteomes" id="UP001140453"/>
    </source>
</evidence>
<evidence type="ECO:0000256" key="5">
    <source>
        <dbReference type="SAM" id="Phobius"/>
    </source>
</evidence>
<feature type="transmembrane region" description="Helical" evidence="5">
    <location>
        <begin position="80"/>
        <end position="100"/>
    </location>
</feature>
<sequence length="462" mass="51373">MTVIQDAGTSSLQRRLNNIIRGEGRICLIGLGIATISFQTGYDSVVTAGFQGMPGFLAVFGYKDPSSPLGYNLPTHVQTLIQSLMTMGSLVSSLFVFLIGSHISRKTALWVACVMCIVAVSVQIASTNLNALYIGRFLLGLSNGIFTHTPRYYIVKGNYEKAAYAIRRLRNITDEDLLREEVEQMKNAHAAEQEAKGKTHFFDIFKGVDLRRTLLLYGLACSQVVTGRGFLSQFSVYFLGQAGISDPFLWVMITYIISLTGNFVASFLVRYRPRKTLLIVGLTIMAVAMFVMAIPSTVQGTSVGAGRVLVAMYIIHTWVGNATTMPCAACLSAEIPSQRLRPEMVGTSSLVIWGTAWLIAYTTPYFINPEQLNWGAKYAWVWGASCTILAVWTWAFVPETMGRSLEQIDELFKKRVPARKFRTFQVETENIDEKYSRRKLEKHEGEVRSTSIVVEPVVEVKG</sequence>
<feature type="transmembrane region" description="Helical" evidence="5">
    <location>
        <begin position="248"/>
        <end position="269"/>
    </location>
</feature>
<dbReference type="InterPro" id="IPR050360">
    <property type="entry name" value="MFS_Sugar_Transporters"/>
</dbReference>
<feature type="transmembrane region" description="Helical" evidence="5">
    <location>
        <begin position="379"/>
        <end position="397"/>
    </location>
</feature>
<evidence type="ECO:0000256" key="4">
    <source>
        <dbReference type="ARBA" id="ARBA00023136"/>
    </source>
</evidence>
<feature type="transmembrane region" description="Helical" evidence="5">
    <location>
        <begin position="310"/>
        <end position="333"/>
    </location>
</feature>
<organism evidence="6 7">
    <name type="scientific">Gnomoniopsis smithogilvyi</name>
    <dbReference type="NCBI Taxonomy" id="1191159"/>
    <lineage>
        <taxon>Eukaryota</taxon>
        <taxon>Fungi</taxon>
        <taxon>Dikarya</taxon>
        <taxon>Ascomycota</taxon>
        <taxon>Pezizomycotina</taxon>
        <taxon>Sordariomycetes</taxon>
        <taxon>Sordariomycetidae</taxon>
        <taxon>Diaporthales</taxon>
        <taxon>Gnomoniaceae</taxon>
        <taxon>Gnomoniopsis</taxon>
    </lineage>
</organism>
<comment type="caution">
    <text evidence="6">The sequence shown here is derived from an EMBL/GenBank/DDBJ whole genome shotgun (WGS) entry which is preliminary data.</text>
</comment>
<proteinExistence type="predicted"/>
<feature type="transmembrane region" description="Helical" evidence="5">
    <location>
        <begin position="131"/>
        <end position="149"/>
    </location>
</feature>
<dbReference type="OrthoDB" id="6612291at2759"/>
<dbReference type="GO" id="GO:0016020">
    <property type="term" value="C:membrane"/>
    <property type="evidence" value="ECO:0007669"/>
    <property type="project" value="UniProtKB-SubCell"/>
</dbReference>
<dbReference type="InterPro" id="IPR036259">
    <property type="entry name" value="MFS_trans_sf"/>
</dbReference>
<evidence type="ECO:0000256" key="3">
    <source>
        <dbReference type="ARBA" id="ARBA00022989"/>
    </source>
</evidence>
<dbReference type="EMBL" id="JAPEVB010000001">
    <property type="protein sequence ID" value="KAJ4396321.1"/>
    <property type="molecule type" value="Genomic_DNA"/>
</dbReference>
<gene>
    <name evidence="6" type="ORF">N0V93_000540</name>
</gene>
<dbReference type="Proteomes" id="UP001140453">
    <property type="component" value="Unassembled WGS sequence"/>
</dbReference>
<keyword evidence="3 5" id="KW-1133">Transmembrane helix</keyword>
<dbReference type="Pfam" id="PF00083">
    <property type="entry name" value="Sugar_tr"/>
    <property type="match status" value="2"/>
</dbReference>
<evidence type="ECO:0008006" key="8">
    <source>
        <dbReference type="Google" id="ProtNLM"/>
    </source>
</evidence>
<dbReference type="Gene3D" id="1.20.1250.20">
    <property type="entry name" value="MFS general substrate transporter like domains"/>
    <property type="match status" value="2"/>
</dbReference>
<keyword evidence="2 5" id="KW-0812">Transmembrane</keyword>
<name>A0A9W9D1U8_9PEZI</name>
<comment type="subcellular location">
    <subcellularLocation>
        <location evidence="1">Membrane</location>
        <topology evidence="1">Multi-pass membrane protein</topology>
    </subcellularLocation>
</comment>
<keyword evidence="4 5" id="KW-0472">Membrane</keyword>
<dbReference type="InterPro" id="IPR005828">
    <property type="entry name" value="MFS_sugar_transport-like"/>
</dbReference>
<feature type="transmembrane region" description="Helical" evidence="5">
    <location>
        <begin position="345"/>
        <end position="367"/>
    </location>
</feature>
<dbReference type="PANTHER" id="PTHR48022:SF10">
    <property type="entry name" value="MAJOR FACILITATOR SUPERFAMILY (MFS) PROFILE DOMAIN-CONTAINING PROTEIN"/>
    <property type="match status" value="1"/>
</dbReference>
<accession>A0A9W9D1U8</accession>
<dbReference type="AlphaFoldDB" id="A0A9W9D1U8"/>
<dbReference type="SUPFAM" id="SSF103473">
    <property type="entry name" value="MFS general substrate transporter"/>
    <property type="match status" value="1"/>
</dbReference>
<reference evidence="6" key="1">
    <citation type="submission" date="2022-10" db="EMBL/GenBank/DDBJ databases">
        <title>Tapping the CABI collections for fungal endophytes: first genome assemblies for Collariella, Neodidymelliopsis, Ascochyta clinopodiicola, Didymella pomorum, Didymosphaeria variabile, Neocosmospora piperis and Neocucurbitaria cava.</title>
        <authorList>
            <person name="Hill R."/>
        </authorList>
    </citation>
    <scope>NUCLEOTIDE SEQUENCE</scope>
    <source>
        <strain evidence="6">IMI 355082</strain>
    </source>
</reference>
<feature type="transmembrane region" description="Helical" evidence="5">
    <location>
        <begin position="107"/>
        <end position="125"/>
    </location>
</feature>
<dbReference type="PANTHER" id="PTHR48022">
    <property type="entry name" value="PLASTIDIC GLUCOSE TRANSPORTER 4"/>
    <property type="match status" value="1"/>
</dbReference>